<evidence type="ECO:0000313" key="1">
    <source>
        <dbReference type="EMBL" id="CAE0401817.1"/>
    </source>
</evidence>
<dbReference type="AlphaFoldDB" id="A0A7S3KXY1"/>
<sequence length="130" mass="14266">MTENKKAPEDNDAPAKPQCPVNETWRHILYIGGMVALHTGLGATAVVSSKSHKCPVSEWSRHAVYTGAVIALFAMMGKTPQITASEKTTTTKEEPEKKWYEVCPLNEWGKHAVYVASMVGIVALINARKK</sequence>
<accession>A0A7S3KXY1</accession>
<proteinExistence type="predicted"/>
<dbReference type="EMBL" id="HBIM01000188">
    <property type="protein sequence ID" value="CAE0401817.1"/>
    <property type="molecule type" value="Transcribed_RNA"/>
</dbReference>
<gene>
    <name evidence="1" type="ORF">ACOF00016_LOCUS165</name>
</gene>
<reference evidence="1" key="1">
    <citation type="submission" date="2021-01" db="EMBL/GenBank/DDBJ databases">
        <authorList>
            <person name="Corre E."/>
            <person name="Pelletier E."/>
            <person name="Niang G."/>
            <person name="Scheremetjew M."/>
            <person name="Finn R."/>
            <person name="Kale V."/>
            <person name="Holt S."/>
            <person name="Cochrane G."/>
            <person name="Meng A."/>
            <person name="Brown T."/>
            <person name="Cohen L."/>
        </authorList>
    </citation>
    <scope>NUCLEOTIDE SEQUENCE</scope>
    <source>
        <strain evidence="1">CCMP127</strain>
    </source>
</reference>
<protein>
    <submittedName>
        <fullName evidence="1">Uncharacterized protein</fullName>
    </submittedName>
</protein>
<name>A0A7S3KXY1_9STRA</name>
<organism evidence="1">
    <name type="scientific">Amphora coffeiformis</name>
    <dbReference type="NCBI Taxonomy" id="265554"/>
    <lineage>
        <taxon>Eukaryota</taxon>
        <taxon>Sar</taxon>
        <taxon>Stramenopiles</taxon>
        <taxon>Ochrophyta</taxon>
        <taxon>Bacillariophyta</taxon>
        <taxon>Bacillariophyceae</taxon>
        <taxon>Bacillariophycidae</taxon>
        <taxon>Thalassiophysales</taxon>
        <taxon>Catenulaceae</taxon>
        <taxon>Amphora</taxon>
    </lineage>
</organism>